<evidence type="ECO:0000256" key="10">
    <source>
        <dbReference type="ARBA" id="ARBA00049628"/>
    </source>
</evidence>
<feature type="binding site" evidence="11">
    <location>
        <position position="174"/>
    </location>
    <ligand>
        <name>UDP-N-acetyl-alpha-D-glucosamine</name>
        <dbReference type="ChEBI" id="CHEBI:57705"/>
    </ligand>
</feature>
<dbReference type="HAMAP" id="MF_01631">
    <property type="entry name" value="GlmU"/>
    <property type="match status" value="1"/>
</dbReference>
<feature type="binding site" evidence="11">
    <location>
        <position position="338"/>
    </location>
    <ligand>
        <name>UDP-N-acetyl-alpha-D-glucosamine</name>
        <dbReference type="ChEBI" id="CHEBI:57705"/>
    </ligand>
</feature>
<evidence type="ECO:0000256" key="9">
    <source>
        <dbReference type="ARBA" id="ARBA00048493"/>
    </source>
</evidence>
<dbReference type="AlphaFoldDB" id="A0A8F6TYB1"/>
<comment type="subcellular location">
    <subcellularLocation>
        <location evidence="1 11">Cytoplasm</location>
    </subcellularLocation>
</comment>
<dbReference type="UniPathway" id="UPA00973"/>
<gene>
    <name evidence="11 13" type="primary">glmU</name>
    <name evidence="13" type="ORF">KYE46_06710</name>
</gene>
<keyword evidence="4 11" id="KW-0808">Transferase</keyword>
<dbReference type="GO" id="GO:0003977">
    <property type="term" value="F:UDP-N-acetylglucosamine diphosphorylase activity"/>
    <property type="evidence" value="ECO:0007669"/>
    <property type="project" value="UniProtKB-UniRule"/>
</dbReference>
<keyword evidence="11" id="KW-0961">Cell wall biogenesis/degradation</keyword>
<dbReference type="Proteomes" id="UP000825009">
    <property type="component" value="Chromosome"/>
</dbReference>
<keyword evidence="11" id="KW-0677">Repeat</keyword>
<feature type="region of interest" description="Pyrophosphorylase" evidence="11">
    <location>
        <begin position="1"/>
        <end position="233"/>
    </location>
</feature>
<dbReference type="EC" id="2.7.7.23" evidence="11"/>
<dbReference type="GO" id="GO:0019134">
    <property type="term" value="F:glucosamine-1-phosphate N-acetyltransferase activity"/>
    <property type="evidence" value="ECO:0007669"/>
    <property type="project" value="UniProtKB-UniRule"/>
</dbReference>
<dbReference type="InterPro" id="IPR005882">
    <property type="entry name" value="Bifunctional_GlmU"/>
</dbReference>
<reference evidence="13 14" key="1">
    <citation type="submission" date="2021-07" db="EMBL/GenBank/DDBJ databases">
        <title>A novel Jannaschia species isolated from marine dinoflagellate Ceratoperidinium margalefii.</title>
        <authorList>
            <person name="Jiang Y."/>
            <person name="Li Z."/>
        </authorList>
    </citation>
    <scope>NUCLEOTIDE SEQUENCE [LARGE SCALE GENOMIC DNA]</scope>
    <source>
        <strain evidence="13 14">J12C1-MA-4</strain>
    </source>
</reference>
<comment type="pathway">
    <text evidence="11">Bacterial outer membrane biogenesis; LPS lipid A biosynthesis.</text>
</comment>
<evidence type="ECO:0000256" key="4">
    <source>
        <dbReference type="ARBA" id="ARBA00022679"/>
    </source>
</evidence>
<feature type="binding site" evidence="11">
    <location>
        <begin position="13"/>
        <end position="16"/>
    </location>
    <ligand>
        <name>UDP-N-acetyl-alpha-D-glucosamine</name>
        <dbReference type="ChEBI" id="CHEBI:57705"/>
    </ligand>
</feature>
<dbReference type="InterPro" id="IPR001451">
    <property type="entry name" value="Hexapep"/>
</dbReference>
<keyword evidence="11" id="KW-0133">Cell shape</keyword>
<feature type="binding site" evidence="11">
    <location>
        <position position="27"/>
    </location>
    <ligand>
        <name>UDP-N-acetyl-alpha-D-glucosamine</name>
        <dbReference type="ChEBI" id="CHEBI:57705"/>
    </ligand>
</feature>
<feature type="binding site" evidence="11">
    <location>
        <position position="231"/>
    </location>
    <ligand>
        <name>UDP-N-acetyl-alpha-D-glucosamine</name>
        <dbReference type="ChEBI" id="CHEBI:57705"/>
    </ligand>
</feature>
<comment type="similarity">
    <text evidence="2 11">In the C-terminal section; belongs to the transferase hexapeptide repeat family.</text>
</comment>
<feature type="binding site" evidence="11">
    <location>
        <position position="145"/>
    </location>
    <ligand>
        <name>UDP-N-acetyl-alpha-D-glucosamine</name>
        <dbReference type="ChEBI" id="CHEBI:57705"/>
    </ligand>
</feature>
<dbReference type="Pfam" id="PF00132">
    <property type="entry name" value="Hexapep"/>
    <property type="match status" value="2"/>
</dbReference>
<feature type="binding site" evidence="11">
    <location>
        <position position="231"/>
    </location>
    <ligand>
        <name>Mg(2+)</name>
        <dbReference type="ChEBI" id="CHEBI:18420"/>
    </ligand>
</feature>
<feature type="binding site" evidence="11">
    <location>
        <begin position="373"/>
        <end position="374"/>
    </location>
    <ligand>
        <name>acetyl-CoA</name>
        <dbReference type="ChEBI" id="CHEBI:57288"/>
    </ligand>
</feature>
<dbReference type="InterPro" id="IPR025877">
    <property type="entry name" value="MobA-like_NTP_Trfase"/>
</dbReference>
<dbReference type="KEGG" id="gce:KYE46_06710"/>
<keyword evidence="11" id="KW-0963">Cytoplasm</keyword>
<evidence type="ECO:0000256" key="7">
    <source>
        <dbReference type="ARBA" id="ARBA00023315"/>
    </source>
</evidence>
<feature type="binding site" evidence="11">
    <location>
        <position position="427"/>
    </location>
    <ligand>
        <name>acetyl-CoA</name>
        <dbReference type="ChEBI" id="CHEBI:57288"/>
    </ligand>
</feature>
<dbReference type="GO" id="GO:0071555">
    <property type="term" value="P:cell wall organization"/>
    <property type="evidence" value="ECO:0007669"/>
    <property type="project" value="UniProtKB-KW"/>
</dbReference>
<dbReference type="CDD" id="cd03353">
    <property type="entry name" value="LbH_GlmU_C"/>
    <property type="match status" value="1"/>
</dbReference>
<dbReference type="RefSeq" id="WP_219004354.1">
    <property type="nucleotide sequence ID" value="NZ_CP079194.1"/>
</dbReference>
<feature type="binding site" evidence="11">
    <location>
        <position position="320"/>
    </location>
    <ligand>
        <name>UDP-N-acetyl-alpha-D-glucosamine</name>
        <dbReference type="ChEBI" id="CHEBI:57705"/>
    </ligand>
</feature>
<dbReference type="PANTHER" id="PTHR43584:SF3">
    <property type="entry name" value="BIFUNCTIONAL PROTEIN GLMU"/>
    <property type="match status" value="1"/>
</dbReference>
<comment type="function">
    <text evidence="10 11">Catalyzes the last two sequential reactions in the de novo biosynthetic pathway for UDP-N-acetylglucosamine (UDP-GlcNAc). The C-terminal domain catalyzes the transfer of acetyl group from acetyl coenzyme A to glucosamine-1-phosphate (GlcN-1-P) to produce N-acetylglucosamine-1-phosphate (GlcNAc-1-P), which is converted into UDP-GlcNAc by the transfer of uridine 5-monophosphate (from uridine 5-triphosphate), a reaction catalyzed by the N-terminal domain.</text>
</comment>
<feature type="binding site" evidence="11">
    <location>
        <position position="159"/>
    </location>
    <ligand>
        <name>UDP-N-acetyl-alpha-D-glucosamine</name>
        <dbReference type="ChEBI" id="CHEBI:57705"/>
    </ligand>
</feature>
<dbReference type="GO" id="GO:0006048">
    <property type="term" value="P:UDP-N-acetylglucosamine biosynthetic process"/>
    <property type="evidence" value="ECO:0007669"/>
    <property type="project" value="UniProtKB-UniPathway"/>
</dbReference>
<comment type="similarity">
    <text evidence="3 11">In the N-terminal section; belongs to the N-acetylglucosamine-1-phosphate uridyltransferase family.</text>
</comment>
<dbReference type="EMBL" id="CP079194">
    <property type="protein sequence ID" value="QXT40910.1"/>
    <property type="molecule type" value="Genomic_DNA"/>
</dbReference>
<feature type="binding site" evidence="11">
    <location>
        <position position="353"/>
    </location>
    <ligand>
        <name>UDP-N-acetyl-alpha-D-glucosamine</name>
        <dbReference type="ChEBI" id="CHEBI:57705"/>
    </ligand>
</feature>
<dbReference type="InterPro" id="IPR038009">
    <property type="entry name" value="GlmU_C_LbH"/>
</dbReference>
<feature type="region of interest" description="N-acetyltransferase" evidence="11">
    <location>
        <begin position="255"/>
        <end position="454"/>
    </location>
</feature>
<dbReference type="GO" id="GO:0009245">
    <property type="term" value="P:lipid A biosynthetic process"/>
    <property type="evidence" value="ECO:0007669"/>
    <property type="project" value="UniProtKB-UniRule"/>
</dbReference>
<dbReference type="GO" id="GO:0016020">
    <property type="term" value="C:membrane"/>
    <property type="evidence" value="ECO:0007669"/>
    <property type="project" value="GOC"/>
</dbReference>
<dbReference type="GO" id="GO:0000287">
    <property type="term" value="F:magnesium ion binding"/>
    <property type="evidence" value="ECO:0007669"/>
    <property type="project" value="UniProtKB-UniRule"/>
</dbReference>
<dbReference type="GO" id="GO:0005737">
    <property type="term" value="C:cytoplasm"/>
    <property type="evidence" value="ECO:0007669"/>
    <property type="project" value="UniProtKB-SubCell"/>
</dbReference>
<feature type="binding site" evidence="11">
    <location>
        <position position="392"/>
    </location>
    <ligand>
        <name>acetyl-CoA</name>
        <dbReference type="ChEBI" id="CHEBI:57288"/>
    </ligand>
</feature>
<dbReference type="Pfam" id="PF12804">
    <property type="entry name" value="NTP_transf_3"/>
    <property type="match status" value="1"/>
</dbReference>
<dbReference type="InterPro" id="IPR050065">
    <property type="entry name" value="GlmU-like"/>
</dbReference>
<dbReference type="NCBIfam" id="NF010933">
    <property type="entry name" value="PRK14353.1"/>
    <property type="match status" value="1"/>
</dbReference>
<name>A0A8F6TYB1_9RHOB</name>
<evidence type="ECO:0000313" key="14">
    <source>
        <dbReference type="Proteomes" id="UP000825009"/>
    </source>
</evidence>
<evidence type="ECO:0000256" key="8">
    <source>
        <dbReference type="ARBA" id="ARBA00048247"/>
    </source>
</evidence>
<evidence type="ECO:0000259" key="12">
    <source>
        <dbReference type="Pfam" id="PF12804"/>
    </source>
</evidence>
<feature type="active site" description="Proton acceptor" evidence="11">
    <location>
        <position position="350"/>
    </location>
</feature>
<evidence type="ECO:0000313" key="13">
    <source>
        <dbReference type="EMBL" id="QXT40910.1"/>
    </source>
</evidence>
<dbReference type="EC" id="2.3.1.157" evidence="11"/>
<evidence type="ECO:0000256" key="3">
    <source>
        <dbReference type="ARBA" id="ARBA00007947"/>
    </source>
</evidence>
<keyword evidence="11" id="KW-0479">Metal-binding</keyword>
<dbReference type="CDD" id="cd02540">
    <property type="entry name" value="GT2_GlmU_N_bac"/>
    <property type="match status" value="1"/>
</dbReference>
<dbReference type="PANTHER" id="PTHR43584">
    <property type="entry name" value="NUCLEOTIDYL TRANSFERASE"/>
    <property type="match status" value="1"/>
</dbReference>
<comment type="pathway">
    <text evidence="11">Nucleotide-sugar biosynthesis; UDP-N-acetyl-alpha-D-glucosamine biosynthesis; UDP-N-acetyl-alpha-D-glucosamine from N-acetyl-alpha-D-glucosamine 1-phosphate: step 1/1.</text>
</comment>
<comment type="subunit">
    <text evidence="11">Homotrimer.</text>
</comment>
<accession>A0A8F6TYB1</accession>
<keyword evidence="7 11" id="KW-0012">Acyltransferase</keyword>
<feature type="binding site" evidence="11">
    <location>
        <position position="80"/>
    </location>
    <ligand>
        <name>UDP-N-acetyl-alpha-D-glucosamine</name>
        <dbReference type="ChEBI" id="CHEBI:57705"/>
    </ligand>
</feature>
<comment type="catalytic activity">
    <reaction evidence="8 11">
        <text>alpha-D-glucosamine 1-phosphate + acetyl-CoA = N-acetyl-alpha-D-glucosamine 1-phosphate + CoA + H(+)</text>
        <dbReference type="Rhea" id="RHEA:13725"/>
        <dbReference type="ChEBI" id="CHEBI:15378"/>
        <dbReference type="ChEBI" id="CHEBI:57287"/>
        <dbReference type="ChEBI" id="CHEBI:57288"/>
        <dbReference type="ChEBI" id="CHEBI:57776"/>
        <dbReference type="ChEBI" id="CHEBI:58516"/>
        <dbReference type="EC" id="2.3.1.157"/>
    </reaction>
</comment>
<proteinExistence type="inferred from homology"/>
<keyword evidence="11" id="KW-0511">Multifunctional enzyme</keyword>
<comment type="catalytic activity">
    <reaction evidence="9 11">
        <text>N-acetyl-alpha-D-glucosamine 1-phosphate + UTP + H(+) = UDP-N-acetyl-alpha-D-glucosamine + diphosphate</text>
        <dbReference type="Rhea" id="RHEA:13509"/>
        <dbReference type="ChEBI" id="CHEBI:15378"/>
        <dbReference type="ChEBI" id="CHEBI:33019"/>
        <dbReference type="ChEBI" id="CHEBI:46398"/>
        <dbReference type="ChEBI" id="CHEBI:57705"/>
        <dbReference type="ChEBI" id="CHEBI:57776"/>
        <dbReference type="EC" id="2.7.7.23"/>
    </reaction>
</comment>
<feature type="binding site" evidence="11">
    <location>
        <position position="367"/>
    </location>
    <ligand>
        <name>acetyl-CoA</name>
        <dbReference type="ChEBI" id="CHEBI:57288"/>
    </ligand>
</feature>
<evidence type="ECO:0000256" key="2">
    <source>
        <dbReference type="ARBA" id="ARBA00007707"/>
    </source>
</evidence>
<dbReference type="NCBIfam" id="TIGR01173">
    <property type="entry name" value="glmU"/>
    <property type="match status" value="1"/>
</dbReference>
<dbReference type="UniPathway" id="UPA00113">
    <property type="reaction ID" value="UER00532"/>
</dbReference>
<feature type="binding site" evidence="11">
    <location>
        <begin position="85"/>
        <end position="86"/>
    </location>
    <ligand>
        <name>UDP-N-acetyl-alpha-D-glucosamine</name>
        <dbReference type="ChEBI" id="CHEBI:57705"/>
    </ligand>
</feature>
<feature type="binding site" evidence="11">
    <location>
        <position position="110"/>
    </location>
    <ligand>
        <name>Mg(2+)</name>
        <dbReference type="ChEBI" id="CHEBI:18420"/>
    </ligand>
</feature>
<dbReference type="GO" id="GO:0008360">
    <property type="term" value="P:regulation of cell shape"/>
    <property type="evidence" value="ECO:0007669"/>
    <property type="project" value="UniProtKB-KW"/>
</dbReference>
<keyword evidence="14" id="KW-1185">Reference proteome</keyword>
<comment type="cofactor">
    <cofactor evidence="11">
        <name>Mg(2+)</name>
        <dbReference type="ChEBI" id="CHEBI:18420"/>
    </cofactor>
    <text evidence="11">Binds 1 Mg(2+) ion per subunit.</text>
</comment>
<protein>
    <recommendedName>
        <fullName evidence="11">Bifunctional protein GlmU</fullName>
    </recommendedName>
    <domain>
        <recommendedName>
            <fullName evidence="11">UDP-N-acetylglucosamine pyrophosphorylase</fullName>
            <ecNumber evidence="11">2.7.7.23</ecNumber>
        </recommendedName>
        <alternativeName>
            <fullName evidence="11">N-acetylglucosamine-1-phosphate uridyltransferase</fullName>
        </alternativeName>
    </domain>
    <domain>
        <recommendedName>
            <fullName evidence="11">Glucosamine-1-phosphate N-acetyltransferase</fullName>
            <ecNumber evidence="11">2.3.1.157</ecNumber>
        </recommendedName>
    </domain>
</protein>
<sequence>MQATHRPLALIVLAAGAGTRMNSDLPKPLHPLGNAPIVAHTIAAGGALEPARLIVVTGHGAEQVEQALAEIAPEAVTVRQSPQLGTGHAVLQAAEALADFDGDAMVLYGDSPFFTPETLQAMRIARSAHDVVMLGFHPADPGRYGRLVMQDDKLQRIVEYKDATEAERAITFCNSGVLCADAATLMGLLSKVTNDNAAGEYYLTDIPELGIAEGLSATAIACDEAETIGINSRAELARAEAQFQSQRRAELIEAGVTMQAPDTVHFALDTHIGRDAVIEPYVVFGPDVTVESGAQIRAFSHLEGCHVSSGAVVGPYARLRPGAEIGNDAKIGNFVEVKAAEIAEGAKVNHLSYIGDATVGARANVGAGTVTCNYDGVMKHRTEIGADAFIGSDTMLVAPVKVGDRAMTASGSTITEDVPEAALAISRAKQVTKPGLAVKLRDRLKAIKAAKTKD</sequence>
<evidence type="ECO:0000256" key="1">
    <source>
        <dbReference type="ARBA" id="ARBA00004496"/>
    </source>
</evidence>
<evidence type="ECO:0000256" key="6">
    <source>
        <dbReference type="ARBA" id="ARBA00022842"/>
    </source>
</evidence>
<feature type="binding site" evidence="11">
    <location>
        <position position="410"/>
    </location>
    <ligand>
        <name>acetyl-CoA</name>
        <dbReference type="ChEBI" id="CHEBI:57288"/>
    </ligand>
</feature>
<evidence type="ECO:0000256" key="5">
    <source>
        <dbReference type="ARBA" id="ARBA00022695"/>
    </source>
</evidence>
<feature type="domain" description="MobA-like NTP transferase" evidence="12">
    <location>
        <begin position="11"/>
        <end position="134"/>
    </location>
</feature>
<feature type="binding site" evidence="11">
    <location>
        <begin position="108"/>
        <end position="110"/>
    </location>
    <ligand>
        <name>UDP-N-acetyl-alpha-D-glucosamine</name>
        <dbReference type="ChEBI" id="CHEBI:57705"/>
    </ligand>
</feature>
<dbReference type="GO" id="GO:0000902">
    <property type="term" value="P:cell morphogenesis"/>
    <property type="evidence" value="ECO:0007669"/>
    <property type="project" value="UniProtKB-UniRule"/>
</dbReference>
<keyword evidence="5 11" id="KW-0548">Nucleotidyltransferase</keyword>
<keyword evidence="11" id="KW-0573">Peptidoglycan synthesis</keyword>
<feature type="binding site" evidence="11">
    <location>
        <position position="364"/>
    </location>
    <ligand>
        <name>UDP-N-acetyl-alpha-D-glucosamine</name>
        <dbReference type="ChEBI" id="CHEBI:57705"/>
    </ligand>
</feature>
<keyword evidence="6 11" id="KW-0460">Magnesium</keyword>
<comment type="pathway">
    <text evidence="11">Nucleotide-sugar biosynthesis; UDP-N-acetyl-alpha-D-glucosamine biosynthesis; N-acetyl-alpha-D-glucosamine 1-phosphate from alpha-D-glucosamine 6-phosphate (route II): step 2/2.</text>
</comment>
<feature type="region of interest" description="Linker" evidence="11">
    <location>
        <begin position="234"/>
        <end position="254"/>
    </location>
</feature>
<evidence type="ECO:0000256" key="11">
    <source>
        <dbReference type="HAMAP-Rule" id="MF_01631"/>
    </source>
</evidence>
<organism evidence="13 14">
    <name type="scientific">Gymnodinialimonas ceratoperidinii</name>
    <dbReference type="NCBI Taxonomy" id="2856823"/>
    <lineage>
        <taxon>Bacteria</taxon>
        <taxon>Pseudomonadati</taxon>
        <taxon>Pseudomonadota</taxon>
        <taxon>Alphaproteobacteria</taxon>
        <taxon>Rhodobacterales</taxon>
        <taxon>Paracoccaceae</taxon>
        <taxon>Gymnodinialimonas</taxon>
    </lineage>
</organism>
<dbReference type="GO" id="GO:0009252">
    <property type="term" value="P:peptidoglycan biosynthetic process"/>
    <property type="evidence" value="ECO:0007669"/>
    <property type="project" value="UniProtKB-UniRule"/>
</dbReference>